<sequence length="170" mass="18806">MTTPAAPKRPCTAPPGSSLEAALKKYLFLHKKYSDLHAHWTDLRLIHLRLHKEYDFRLDPSLAVSIDDPSANLNPQNLPFLLEDYASKAENLLDRVVATAEAANDVNDRCLEILAASDKAKAEWVALGGRFEETSPTAMPPTYSAMTAHLLDALKACDPLLILWTALDKL</sequence>
<gene>
    <name evidence="1" type="ORF">P167DRAFT_576022</name>
</gene>
<accession>A0A3N4KQP5</accession>
<dbReference type="AlphaFoldDB" id="A0A3N4KQP5"/>
<evidence type="ECO:0000313" key="1">
    <source>
        <dbReference type="EMBL" id="RPB10701.1"/>
    </source>
</evidence>
<proteinExistence type="predicted"/>
<evidence type="ECO:0000313" key="2">
    <source>
        <dbReference type="Proteomes" id="UP000277580"/>
    </source>
</evidence>
<dbReference type="Proteomes" id="UP000277580">
    <property type="component" value="Unassembled WGS sequence"/>
</dbReference>
<reference evidence="1 2" key="1">
    <citation type="journal article" date="2018" name="Nat. Ecol. Evol.">
        <title>Pezizomycetes genomes reveal the molecular basis of ectomycorrhizal truffle lifestyle.</title>
        <authorList>
            <person name="Murat C."/>
            <person name="Payen T."/>
            <person name="Noel B."/>
            <person name="Kuo A."/>
            <person name="Morin E."/>
            <person name="Chen J."/>
            <person name="Kohler A."/>
            <person name="Krizsan K."/>
            <person name="Balestrini R."/>
            <person name="Da Silva C."/>
            <person name="Montanini B."/>
            <person name="Hainaut M."/>
            <person name="Levati E."/>
            <person name="Barry K.W."/>
            <person name="Belfiori B."/>
            <person name="Cichocki N."/>
            <person name="Clum A."/>
            <person name="Dockter R.B."/>
            <person name="Fauchery L."/>
            <person name="Guy J."/>
            <person name="Iotti M."/>
            <person name="Le Tacon F."/>
            <person name="Lindquist E.A."/>
            <person name="Lipzen A."/>
            <person name="Malagnac F."/>
            <person name="Mello A."/>
            <person name="Molinier V."/>
            <person name="Miyauchi S."/>
            <person name="Poulain J."/>
            <person name="Riccioni C."/>
            <person name="Rubini A."/>
            <person name="Sitrit Y."/>
            <person name="Splivallo R."/>
            <person name="Traeger S."/>
            <person name="Wang M."/>
            <person name="Zifcakova L."/>
            <person name="Wipf D."/>
            <person name="Zambonelli A."/>
            <person name="Paolocci F."/>
            <person name="Nowrousian M."/>
            <person name="Ottonello S."/>
            <person name="Baldrian P."/>
            <person name="Spatafora J.W."/>
            <person name="Henrissat B."/>
            <person name="Nagy L.G."/>
            <person name="Aury J.M."/>
            <person name="Wincker P."/>
            <person name="Grigoriev I.V."/>
            <person name="Bonfante P."/>
            <person name="Martin F.M."/>
        </authorList>
    </citation>
    <scope>NUCLEOTIDE SEQUENCE [LARGE SCALE GENOMIC DNA]</scope>
    <source>
        <strain evidence="1 2">CCBAS932</strain>
    </source>
</reference>
<dbReference type="OrthoDB" id="5370453at2759"/>
<dbReference type="InParanoid" id="A0A3N4KQP5"/>
<name>A0A3N4KQP5_9PEZI</name>
<keyword evidence="2" id="KW-1185">Reference proteome</keyword>
<organism evidence="1 2">
    <name type="scientific">Morchella conica CCBAS932</name>
    <dbReference type="NCBI Taxonomy" id="1392247"/>
    <lineage>
        <taxon>Eukaryota</taxon>
        <taxon>Fungi</taxon>
        <taxon>Dikarya</taxon>
        <taxon>Ascomycota</taxon>
        <taxon>Pezizomycotina</taxon>
        <taxon>Pezizomycetes</taxon>
        <taxon>Pezizales</taxon>
        <taxon>Morchellaceae</taxon>
        <taxon>Morchella</taxon>
    </lineage>
</organism>
<protein>
    <submittedName>
        <fullName evidence="1">Uncharacterized protein</fullName>
    </submittedName>
</protein>
<dbReference type="EMBL" id="ML119141">
    <property type="protein sequence ID" value="RPB10701.1"/>
    <property type="molecule type" value="Genomic_DNA"/>
</dbReference>